<dbReference type="Proteomes" id="UP000198649">
    <property type="component" value="Unassembled WGS sequence"/>
</dbReference>
<evidence type="ECO:0000313" key="2">
    <source>
        <dbReference type="EMBL" id="SFI46965.1"/>
    </source>
</evidence>
<keyword evidence="3" id="KW-1185">Reference proteome</keyword>
<keyword evidence="1" id="KW-0472">Membrane</keyword>
<reference evidence="2 3" key="1">
    <citation type="submission" date="2016-10" db="EMBL/GenBank/DDBJ databases">
        <authorList>
            <person name="de Groot N.N."/>
        </authorList>
    </citation>
    <scope>NUCLEOTIDE SEQUENCE [LARGE SCALE GENOMIC DNA]</scope>
    <source>
        <strain evidence="2 3">CGMCC 1.11156</strain>
    </source>
</reference>
<dbReference type="EMBL" id="FOQG01000009">
    <property type="protein sequence ID" value="SFI46965.1"/>
    <property type="molecule type" value="Genomic_DNA"/>
</dbReference>
<gene>
    <name evidence="2" type="ORF">SAMN05216561_1093</name>
</gene>
<keyword evidence="1" id="KW-0812">Transmembrane</keyword>
<feature type="transmembrane region" description="Helical" evidence="1">
    <location>
        <begin position="31"/>
        <end position="50"/>
    </location>
</feature>
<organism evidence="2 3">
    <name type="scientific">Nocardioides psychrotolerans</name>
    <dbReference type="NCBI Taxonomy" id="1005945"/>
    <lineage>
        <taxon>Bacteria</taxon>
        <taxon>Bacillati</taxon>
        <taxon>Actinomycetota</taxon>
        <taxon>Actinomycetes</taxon>
        <taxon>Propionibacteriales</taxon>
        <taxon>Nocardioidaceae</taxon>
        <taxon>Nocardioides</taxon>
    </lineage>
</organism>
<proteinExistence type="predicted"/>
<feature type="transmembrane region" description="Helical" evidence="1">
    <location>
        <begin position="56"/>
        <end position="75"/>
    </location>
</feature>
<keyword evidence="1" id="KW-1133">Transmembrane helix</keyword>
<protein>
    <submittedName>
        <fullName evidence="2">Uncharacterized protein</fullName>
    </submittedName>
</protein>
<name>A0A1I3IG02_9ACTN</name>
<evidence type="ECO:0000313" key="3">
    <source>
        <dbReference type="Proteomes" id="UP000198649"/>
    </source>
</evidence>
<dbReference type="AlphaFoldDB" id="A0A1I3IG02"/>
<evidence type="ECO:0000256" key="1">
    <source>
        <dbReference type="SAM" id="Phobius"/>
    </source>
</evidence>
<sequence>MLPSRCDRRFQLSVMVGGMASPEAKFAPIGALRGGLSLMVLGALMAWGPVDSIPRSVGLGTLFVGALLVAVALGIRTLRT</sequence>
<accession>A0A1I3IG02</accession>